<dbReference type="EMBL" id="KZ678139">
    <property type="protein sequence ID" value="PSN63838.1"/>
    <property type="molecule type" value="Genomic_DNA"/>
</dbReference>
<protein>
    <submittedName>
        <fullName evidence="2">Uncharacterized protein</fullName>
    </submittedName>
</protein>
<dbReference type="Proteomes" id="UP000240883">
    <property type="component" value="Unassembled WGS sequence"/>
</dbReference>
<evidence type="ECO:0000256" key="1">
    <source>
        <dbReference type="SAM" id="MobiDB-lite"/>
    </source>
</evidence>
<organism evidence="2 3">
    <name type="scientific">Corynespora cassiicola Philippines</name>
    <dbReference type="NCBI Taxonomy" id="1448308"/>
    <lineage>
        <taxon>Eukaryota</taxon>
        <taxon>Fungi</taxon>
        <taxon>Dikarya</taxon>
        <taxon>Ascomycota</taxon>
        <taxon>Pezizomycotina</taxon>
        <taxon>Dothideomycetes</taxon>
        <taxon>Pleosporomycetidae</taxon>
        <taxon>Pleosporales</taxon>
        <taxon>Corynesporascaceae</taxon>
        <taxon>Corynespora</taxon>
    </lineage>
</organism>
<evidence type="ECO:0000313" key="3">
    <source>
        <dbReference type="Proteomes" id="UP000240883"/>
    </source>
</evidence>
<accession>A0A2T2NFM3</accession>
<reference evidence="2 3" key="1">
    <citation type="journal article" date="2018" name="Front. Microbiol.">
        <title>Genome-Wide Analysis of Corynespora cassiicola Leaf Fall Disease Putative Effectors.</title>
        <authorList>
            <person name="Lopez D."/>
            <person name="Ribeiro S."/>
            <person name="Label P."/>
            <person name="Fumanal B."/>
            <person name="Venisse J.S."/>
            <person name="Kohler A."/>
            <person name="de Oliveira R.R."/>
            <person name="Labutti K."/>
            <person name="Lipzen A."/>
            <person name="Lail K."/>
            <person name="Bauer D."/>
            <person name="Ohm R.A."/>
            <person name="Barry K.W."/>
            <person name="Spatafora J."/>
            <person name="Grigoriev I.V."/>
            <person name="Martin F.M."/>
            <person name="Pujade-Renaud V."/>
        </authorList>
    </citation>
    <scope>NUCLEOTIDE SEQUENCE [LARGE SCALE GENOMIC DNA]</scope>
    <source>
        <strain evidence="2 3">Philippines</strain>
    </source>
</reference>
<name>A0A2T2NFM3_CORCC</name>
<proteinExistence type="predicted"/>
<dbReference type="AlphaFoldDB" id="A0A2T2NFM3"/>
<evidence type="ECO:0000313" key="2">
    <source>
        <dbReference type="EMBL" id="PSN63838.1"/>
    </source>
</evidence>
<feature type="region of interest" description="Disordered" evidence="1">
    <location>
        <begin position="10"/>
        <end position="41"/>
    </location>
</feature>
<feature type="compositionally biased region" description="Polar residues" evidence="1">
    <location>
        <begin position="16"/>
        <end position="39"/>
    </location>
</feature>
<keyword evidence="3" id="KW-1185">Reference proteome</keyword>
<gene>
    <name evidence="2" type="ORF">BS50DRAFT_576464</name>
</gene>
<sequence length="136" mass="14909">MGSPHNFPVFRHGTIWPTSGTRQSQSRQNAYQSGNSVSSRAEGIMTAAPHSRAHLDDYPSFSPSAFGHLFTSPPAFQGNTCGAGFGVPSSSNNTLDRTLESSVSCYPELTQQNSTQRKDRHHRLLCVQIKNSKTDR</sequence>